<sequence>MSKTRRETFRDIVRGASQTPYLVGGWQHLVGHEYGAQEFAEAYIEFVHRWDWEWVKINPRAVYYAEAWGSRYDSHDYASDAPLPKKISSAIVAPEDVADIAELDPAQNASFAEAFDAASLIRDGLEDRAVVQTVFSPLSVLLQIADLPLYPGDAYATPQISVEDAVLNQPEVAKQALGNIARTLAGYARRLVRPKAQGGAGLDGIFYAVTGTVSEGYFDADRYREFSEPYDRLVIDAVHDENPDAVVLLHTCRAESHPEWFDVDGVDLLHWDRYLPGNPKDDSAFNAVPVAGPNWELFANGSGEEEQVRKEITQTVAQHQGRPFLLAPSCTVPTPANDNALRALSDARIA</sequence>
<dbReference type="eggNOG" id="COG0407">
    <property type="taxonomic scope" value="Bacteria"/>
</dbReference>
<dbReference type="InterPro" id="IPR000257">
    <property type="entry name" value="Uroporphyrinogen_deCOase"/>
</dbReference>
<gene>
    <name evidence="2" type="ORF">BISU_0647</name>
</gene>
<dbReference type="GO" id="GO:0006779">
    <property type="term" value="P:porphyrin-containing compound biosynthetic process"/>
    <property type="evidence" value="ECO:0007669"/>
    <property type="project" value="InterPro"/>
</dbReference>
<reference evidence="2 3" key="1">
    <citation type="submission" date="2014-03" db="EMBL/GenBank/DDBJ databases">
        <title>Genomics of Bifidobacteria.</title>
        <authorList>
            <person name="Ventura M."/>
            <person name="Milani C."/>
            <person name="Lugli G.A."/>
        </authorList>
    </citation>
    <scope>NUCLEOTIDE SEQUENCE [LARGE SCALE GENOMIC DNA]</scope>
    <source>
        <strain evidence="2 3">LMG 11597</strain>
    </source>
</reference>
<name>A0A087EA36_9BIFI</name>
<evidence type="ECO:0000259" key="1">
    <source>
        <dbReference type="Pfam" id="PF01208"/>
    </source>
</evidence>
<keyword evidence="3" id="KW-1185">Reference proteome</keyword>
<dbReference type="AlphaFoldDB" id="A0A087EA36"/>
<dbReference type="SUPFAM" id="SSF51726">
    <property type="entry name" value="UROD/MetE-like"/>
    <property type="match status" value="1"/>
</dbReference>
<organism evidence="2 3">
    <name type="scientific">Bifidobacterium subtile</name>
    <dbReference type="NCBI Taxonomy" id="77635"/>
    <lineage>
        <taxon>Bacteria</taxon>
        <taxon>Bacillati</taxon>
        <taxon>Actinomycetota</taxon>
        <taxon>Actinomycetes</taxon>
        <taxon>Bifidobacteriales</taxon>
        <taxon>Bifidobacteriaceae</taxon>
        <taxon>Bifidobacterium</taxon>
    </lineage>
</organism>
<comment type="caution">
    <text evidence="2">The sequence shown here is derived from an EMBL/GenBank/DDBJ whole genome shotgun (WGS) entry which is preliminary data.</text>
</comment>
<dbReference type="GO" id="GO:0004853">
    <property type="term" value="F:uroporphyrinogen decarboxylase activity"/>
    <property type="evidence" value="ECO:0007669"/>
    <property type="project" value="InterPro"/>
</dbReference>
<dbReference type="InterPro" id="IPR038071">
    <property type="entry name" value="UROD/MetE-like_sf"/>
</dbReference>
<protein>
    <submittedName>
        <fullName evidence="2">Uroporphyrinogen-III decarboxylase</fullName>
    </submittedName>
</protein>
<dbReference type="Gene3D" id="3.20.20.210">
    <property type="match status" value="1"/>
</dbReference>
<evidence type="ECO:0000313" key="2">
    <source>
        <dbReference type="EMBL" id="KFJ04637.1"/>
    </source>
</evidence>
<proteinExistence type="predicted"/>
<feature type="domain" description="Uroporphyrinogen decarboxylase (URO-D)" evidence="1">
    <location>
        <begin position="37"/>
        <end position="347"/>
    </location>
</feature>
<dbReference type="Proteomes" id="UP000029055">
    <property type="component" value="Unassembled WGS sequence"/>
</dbReference>
<dbReference type="STRING" id="77635.BISU_0647"/>
<dbReference type="RefSeq" id="WP_024462753.1">
    <property type="nucleotide sequence ID" value="NZ_CP062939.1"/>
</dbReference>
<evidence type="ECO:0000313" key="3">
    <source>
        <dbReference type="Proteomes" id="UP000029055"/>
    </source>
</evidence>
<dbReference type="Pfam" id="PF01208">
    <property type="entry name" value="URO-D"/>
    <property type="match status" value="1"/>
</dbReference>
<dbReference type="OrthoDB" id="7375127at2"/>
<accession>A0A087EA36</accession>
<dbReference type="EMBL" id="JGZR01000003">
    <property type="protein sequence ID" value="KFJ04637.1"/>
    <property type="molecule type" value="Genomic_DNA"/>
</dbReference>